<keyword evidence="1" id="KW-0812">Transmembrane</keyword>
<proteinExistence type="predicted"/>
<evidence type="ECO:0000256" key="1">
    <source>
        <dbReference type="SAM" id="Phobius"/>
    </source>
</evidence>
<evidence type="ECO:0000313" key="2">
    <source>
        <dbReference type="EMBL" id="MEO3989664.1"/>
    </source>
</evidence>
<keyword evidence="1" id="KW-1133">Transmembrane helix</keyword>
<dbReference type="EMBL" id="JAYMYY010000001">
    <property type="protein sequence ID" value="MEO3989664.1"/>
    <property type="molecule type" value="Genomic_DNA"/>
</dbReference>
<reference evidence="2 3" key="1">
    <citation type="submission" date="2024-01" db="EMBL/GenBank/DDBJ databases">
        <title>Pseudocitrobacter sp. Endophytic strain Cyp-38L.</title>
        <authorList>
            <person name="Amer M.A."/>
            <person name="Hamed S.M."/>
        </authorList>
    </citation>
    <scope>NUCLEOTIDE SEQUENCE [LARGE SCALE GENOMIC DNA]</scope>
    <source>
        <strain evidence="2 3">Cyp38S</strain>
    </source>
</reference>
<sequence length="68" mass="7590">MISRQDGVIHAAIIAAFLFALLQLAALTMIIQAINTNNEEREAVYQSNKLLVAEVHQLLSELETLKKQ</sequence>
<name>A0ABV0HGR4_9ENTR</name>
<dbReference type="Proteomes" id="UP001444146">
    <property type="component" value="Unassembled WGS sequence"/>
</dbReference>
<gene>
    <name evidence="2" type="ORF">VSR74_07540</name>
</gene>
<keyword evidence="3" id="KW-1185">Reference proteome</keyword>
<dbReference type="RefSeq" id="WP_347794094.1">
    <property type="nucleotide sequence ID" value="NZ_JAYMYY010000001.1"/>
</dbReference>
<comment type="caution">
    <text evidence="2">The sequence shown here is derived from an EMBL/GenBank/DDBJ whole genome shotgun (WGS) entry which is preliminary data.</text>
</comment>
<accession>A0ABV0HGR4</accession>
<keyword evidence="1" id="KW-0472">Membrane</keyword>
<protein>
    <submittedName>
        <fullName evidence="2">Uncharacterized protein</fullName>
    </submittedName>
</protein>
<evidence type="ECO:0000313" key="3">
    <source>
        <dbReference type="Proteomes" id="UP001444146"/>
    </source>
</evidence>
<feature type="transmembrane region" description="Helical" evidence="1">
    <location>
        <begin position="7"/>
        <end position="31"/>
    </location>
</feature>
<organism evidence="2 3">
    <name type="scientific">Pseudocitrobacter cyperus</name>
    <dbReference type="NCBI Taxonomy" id="3112843"/>
    <lineage>
        <taxon>Bacteria</taxon>
        <taxon>Pseudomonadati</taxon>
        <taxon>Pseudomonadota</taxon>
        <taxon>Gammaproteobacteria</taxon>
        <taxon>Enterobacterales</taxon>
        <taxon>Enterobacteriaceae</taxon>
        <taxon>Pseudocitrobacter</taxon>
    </lineage>
</organism>